<sequence length="2098" mass="233054">MLKGRPKEALFGCLEAHASSTFLTSLKDSVLQKKAIKMLESKAPLESGTERAELLAAHWHLYQALPWHEVAQLDEKERGERQALSTPEQWFLTGEKLVEALAADASISRPSAVVRYDKEAGRAADARAAITGNKRCCPLCIHNGFDKNTPKNVLEHTTLHARINLFGCHCCMQAFQSQEALEKHECKAYQTFRKKGELALVAVKMFMICSSCGDYTAYTKQDNFKTFMMNHPMEELVSVAVWFESREFSGKAVNVRHVPTYCTEVQSSCDSCKIDKFDTVQDAEDHFRREAHPQVPGQMCPKCERNFYLPAVFHRHLIECHSIPRQAMAMSDWTSSAARVEKPAIFTDLPTIQQGTRGEAEVEKELKSLAYRAESSASTESAVAKKKPNAKPLEATEGAENTTAENWATKWKGNAQLAEIMGKLGLENPADFVIFTDLVEQSKDHNPTKEPCAIVSDPPGRSEKSPMAQDIINRFAVNLELRFDRQSIKQADIDHRKVFFCLKITCQAFVLDERKMREHLKGCDSEADIDDPSKAFPVRPRSRDFHARHYCHKCKFSGCSLDSLRHHFLIAHHISTTDVVIGVAEPATVELTADQKFGRLMGFPVKAANLGRKLLHLRLSDSERQLDGSLKRPALTEEQTDPTRTLIKKEVTDDDDSDIEPVPLSRFGPGAPKRPGGSLSGVEKPPAKKMMTTTSSACPRDVTNLTQSPSAPKKLLSSAGPSSSNRSTPSPFKLLPRPPATQPLPVSLSTPVQNQPLRGSPTLAAPSNGPVAAQNTPDVRNATKTQPAQPTATLTAAQQLALQAKAPRPANPVPQPSSIRQQTPHQPPALPNTIRKSSQASSGSQQPSTSATPIMGLEKMTNQLVAGAAPQPILQCASESLVTANRTPSPVAGPSTSRRSEPEPASRSDTIVLSDEDDEVICLSDSPPESPPATSPPQLDTKPLTPKQQPPGTFSHDDGQAITIADSPLPIREVRQEPTVTKEEPVPTSSVPDDSDDEVMEIVPEEPRARVPIMDEDGTIVGYEDPTAPPTAGTNANRRRITCPHCQSSTFISKTGLDHHVKTAHSLSFGLPLIRGKAFYVCLHCRRAYENQMKLISHDLLLHVEHPHLTCPSCSVFPLNSSTQATHVKSHFLDAHDPGFTHYTCFDHELIFGDEKDVLLHQAIDHGIDLLFVCKKCRLAGLDGVTMYRHVLNCKVSLKGGTRFYTSTVQFLAAYPANAFEFYPDDVPTWQKILAKNNEDGTSRDSFKVTQRPDLCNLSFTYEKSRIMCSEPDCGNLHFFLDEAYTNARGRFVKALVLAAEQKMATLHKPPQVLHPDRQLTKMDKKLDDLLRTMSSAAIGSQSNGSFIDALHDAFRPGRRVSNPPPSAPTSRPPSATAEAVNHGPVKLQQQRAIANAPPVRDTPKITLSSNGERDNGDQEPGKKLSLPPILEQALGIVHPFCLVCSVRKPSVSELQELPLDTHTCQRAEALFLQAIQFCAIVEPVVLTHFESLFRLRVDFLRRHDRPMHLCPRDFGLMTKQPTDELLRRTGNLALTCLVCQKVNLGRVFILPGEYALNCRKRLIPLFTAEANVGAVEMADRILRSPTGAYCHWHSSVKRRLSSSSQGTEGQQGQQQPDNQDADDEDIEIIETPPPNVPSTSQAPVPQQQKQVDPRRDVQVEQVPTTTTPVATTSQQVQPRMRAGVDSISLHQRQRQMTDLMVQQQQLVTRQPGQMPIMGQQQQAAQGGQLPIMGQQQQQQQQQPAQGAQPPAIRMAPQQQQRQMGLMNVQHGQHTRPHPAMMVGMSPATPFVLPQQMAFQFQQRNGAPPVAQPPMMSPAACMALFQQQQQLQRRVYDRCGTCNHSSYSPLESRVHNMRHADDRTSRNFAFCLICQKEIHGQREKDVVMHMVNAHQLTFRFELMCPAPRCPNPPVNSFFELRNHLKMHVGVLPHRSEHCPLSFRLENLKVQHEQAHARVGTEANCCMICGSCRTWSERLPDDRTINHDVVHAFKRWVQCRSCGYTCQSNDQCEELLMHWNQHHSPSPLHCQVCDERFPSPGAKRDHVWKEHRILLVDMQQSGQPGVIRSINRMPITLGFKSPSPDKPDLISTATGHDGP</sequence>
<keyword evidence="2" id="KW-0479">Metal-binding</keyword>
<keyword evidence="6" id="KW-0539">Nucleus</keyword>
<evidence type="ECO:0000313" key="10">
    <source>
        <dbReference type="Proteomes" id="UP001177023"/>
    </source>
</evidence>
<dbReference type="Proteomes" id="UP001177023">
    <property type="component" value="Unassembled WGS sequence"/>
</dbReference>
<feature type="compositionally biased region" description="Low complexity" evidence="7">
    <location>
        <begin position="1718"/>
        <end position="1752"/>
    </location>
</feature>
<feature type="compositionally biased region" description="Polar residues" evidence="7">
    <location>
        <begin position="719"/>
        <end position="730"/>
    </location>
</feature>
<evidence type="ECO:0000313" key="9">
    <source>
        <dbReference type="EMBL" id="CAJ0571275.1"/>
    </source>
</evidence>
<feature type="compositionally biased region" description="Basic and acidic residues" evidence="7">
    <location>
        <begin position="972"/>
        <end position="985"/>
    </location>
</feature>
<dbReference type="EMBL" id="CATQJA010002553">
    <property type="protein sequence ID" value="CAJ0571275.1"/>
    <property type="molecule type" value="Genomic_DNA"/>
</dbReference>
<dbReference type="SMART" id="SM00355">
    <property type="entry name" value="ZnF_C2H2"/>
    <property type="match status" value="10"/>
</dbReference>
<gene>
    <name evidence="9" type="ORF">MSPICULIGERA_LOCUS9687</name>
</gene>
<keyword evidence="5" id="KW-0862">Zinc</keyword>
<name>A0AA36CLG0_9BILA</name>
<keyword evidence="4" id="KW-0863">Zinc-finger</keyword>
<evidence type="ECO:0000256" key="3">
    <source>
        <dbReference type="ARBA" id="ARBA00022737"/>
    </source>
</evidence>
<feature type="region of interest" description="Disordered" evidence="7">
    <location>
        <begin position="444"/>
        <end position="465"/>
    </location>
</feature>
<dbReference type="InterPro" id="IPR050888">
    <property type="entry name" value="ZnF_C2H2-type_TF"/>
</dbReference>
<comment type="caution">
    <text evidence="9">The sequence shown here is derived from an EMBL/GenBank/DDBJ whole genome shotgun (WGS) entry which is preliminary data.</text>
</comment>
<feature type="compositionally biased region" description="Low complexity" evidence="7">
    <location>
        <begin position="837"/>
        <end position="852"/>
    </location>
</feature>
<evidence type="ECO:0000256" key="5">
    <source>
        <dbReference type="ARBA" id="ARBA00022833"/>
    </source>
</evidence>
<evidence type="ECO:0000256" key="4">
    <source>
        <dbReference type="ARBA" id="ARBA00022771"/>
    </source>
</evidence>
<feature type="compositionally biased region" description="Polar residues" evidence="7">
    <location>
        <begin position="1638"/>
        <end position="1651"/>
    </location>
</feature>
<feature type="compositionally biased region" description="Basic and acidic residues" evidence="7">
    <location>
        <begin position="1412"/>
        <end position="1423"/>
    </location>
</feature>
<feature type="compositionally biased region" description="Low complexity" evidence="7">
    <location>
        <begin position="1602"/>
        <end position="1619"/>
    </location>
</feature>
<dbReference type="PROSITE" id="PS00028">
    <property type="entry name" value="ZINC_FINGER_C2H2_1"/>
    <property type="match status" value="2"/>
</dbReference>
<feature type="region of interest" description="Disordered" evidence="7">
    <location>
        <begin position="1356"/>
        <end position="1425"/>
    </location>
</feature>
<feature type="compositionally biased region" description="Pro residues" evidence="7">
    <location>
        <begin position="1363"/>
        <end position="1372"/>
    </location>
</feature>
<feature type="compositionally biased region" description="Low complexity" evidence="7">
    <location>
        <begin position="1660"/>
        <end position="1679"/>
    </location>
</feature>
<evidence type="ECO:0000256" key="1">
    <source>
        <dbReference type="ARBA" id="ARBA00004123"/>
    </source>
</evidence>
<dbReference type="PANTHER" id="PTHR24406">
    <property type="entry name" value="TRANSCRIPTIONAL REPRESSOR CTCFL-RELATED"/>
    <property type="match status" value="1"/>
</dbReference>
<feature type="region of interest" description="Disordered" evidence="7">
    <location>
        <begin position="2076"/>
        <end position="2098"/>
    </location>
</feature>
<comment type="subcellular location">
    <subcellularLocation>
        <location evidence="1">Nucleus</location>
    </subcellularLocation>
</comment>
<evidence type="ECO:0000256" key="6">
    <source>
        <dbReference type="ARBA" id="ARBA00023242"/>
    </source>
</evidence>
<feature type="compositionally biased region" description="Polar residues" evidence="7">
    <location>
        <begin position="691"/>
        <end position="710"/>
    </location>
</feature>
<reference evidence="9" key="1">
    <citation type="submission" date="2023-06" db="EMBL/GenBank/DDBJ databases">
        <authorList>
            <person name="Delattre M."/>
        </authorList>
    </citation>
    <scope>NUCLEOTIDE SEQUENCE</scope>
    <source>
        <strain evidence="9">AF72</strain>
    </source>
</reference>
<feature type="region of interest" description="Disordered" evidence="7">
    <location>
        <begin position="1600"/>
        <end position="1682"/>
    </location>
</feature>
<keyword evidence="3" id="KW-0677">Repeat</keyword>
<protein>
    <recommendedName>
        <fullName evidence="8">C2H2-type domain-containing protein</fullName>
    </recommendedName>
</protein>
<feature type="region of interest" description="Disordered" evidence="7">
    <location>
        <begin position="1718"/>
        <end position="1759"/>
    </location>
</feature>
<feature type="domain" description="C2H2-type" evidence="8">
    <location>
        <begin position="300"/>
        <end position="321"/>
    </location>
</feature>
<proteinExistence type="predicted"/>
<feature type="compositionally biased region" description="Acidic residues" evidence="7">
    <location>
        <begin position="1620"/>
        <end position="1629"/>
    </location>
</feature>
<feature type="non-terminal residue" evidence="9">
    <location>
        <position position="1"/>
    </location>
</feature>
<accession>A0AA36CLG0</accession>
<feature type="compositionally biased region" description="Polar residues" evidence="7">
    <location>
        <begin position="747"/>
        <end position="757"/>
    </location>
</feature>
<feature type="domain" description="C2H2-type" evidence="8">
    <location>
        <begin position="1082"/>
        <end position="1103"/>
    </location>
</feature>
<dbReference type="GO" id="GO:0008270">
    <property type="term" value="F:zinc ion binding"/>
    <property type="evidence" value="ECO:0007669"/>
    <property type="project" value="UniProtKB-KW"/>
</dbReference>
<organism evidence="9 10">
    <name type="scientific">Mesorhabditis spiculigera</name>
    <dbReference type="NCBI Taxonomy" id="96644"/>
    <lineage>
        <taxon>Eukaryota</taxon>
        <taxon>Metazoa</taxon>
        <taxon>Ecdysozoa</taxon>
        <taxon>Nematoda</taxon>
        <taxon>Chromadorea</taxon>
        <taxon>Rhabditida</taxon>
        <taxon>Rhabditina</taxon>
        <taxon>Rhabditomorpha</taxon>
        <taxon>Rhabditoidea</taxon>
        <taxon>Rhabditidae</taxon>
        <taxon>Mesorhabditinae</taxon>
        <taxon>Mesorhabditis</taxon>
    </lineage>
</organism>
<dbReference type="GO" id="GO:0005634">
    <property type="term" value="C:nucleus"/>
    <property type="evidence" value="ECO:0007669"/>
    <property type="project" value="UniProtKB-SubCell"/>
</dbReference>
<dbReference type="InterPro" id="IPR013087">
    <property type="entry name" value="Znf_C2H2_type"/>
</dbReference>
<feature type="region of interest" description="Disordered" evidence="7">
    <location>
        <begin position="884"/>
        <end position="997"/>
    </location>
</feature>
<evidence type="ECO:0000256" key="2">
    <source>
        <dbReference type="ARBA" id="ARBA00022723"/>
    </source>
</evidence>
<feature type="region of interest" description="Disordered" evidence="7">
    <location>
        <begin position="628"/>
        <end position="852"/>
    </location>
</feature>
<evidence type="ECO:0000256" key="7">
    <source>
        <dbReference type="SAM" id="MobiDB-lite"/>
    </source>
</evidence>
<feature type="region of interest" description="Disordered" evidence="7">
    <location>
        <begin position="377"/>
        <end position="401"/>
    </location>
</feature>
<keyword evidence="10" id="KW-1185">Reference proteome</keyword>
<evidence type="ECO:0000259" key="8">
    <source>
        <dbReference type="PROSITE" id="PS00028"/>
    </source>
</evidence>
<feature type="compositionally biased region" description="Low complexity" evidence="7">
    <location>
        <begin position="782"/>
        <end position="807"/>
    </location>
</feature>